<dbReference type="PROSITE" id="PS51103">
    <property type="entry name" value="PTS_EIIC_TYPE_1"/>
    <property type="match status" value="1"/>
</dbReference>
<dbReference type="InterPro" id="IPR003352">
    <property type="entry name" value="PTS_EIIC"/>
</dbReference>
<feature type="transmembrane region" description="Helical" evidence="12">
    <location>
        <begin position="114"/>
        <end position="136"/>
    </location>
</feature>
<accession>I9NM98</accession>
<evidence type="ECO:0000256" key="1">
    <source>
        <dbReference type="ARBA" id="ARBA00004651"/>
    </source>
</evidence>
<evidence type="ECO:0000313" key="16">
    <source>
        <dbReference type="Proteomes" id="UP000005361"/>
    </source>
</evidence>
<evidence type="ECO:0000259" key="13">
    <source>
        <dbReference type="PROSITE" id="PS51098"/>
    </source>
</evidence>
<gene>
    <name evidence="15" type="ORF">JBW_03419</name>
</gene>
<feature type="transmembrane region" description="Helical" evidence="12">
    <location>
        <begin position="317"/>
        <end position="338"/>
    </location>
</feature>
<dbReference type="FunFam" id="3.30.1360.60:FF:000001">
    <property type="entry name" value="PTS system glucose-specific IIBC component PtsG"/>
    <property type="match status" value="1"/>
</dbReference>
<dbReference type="SUPFAM" id="SSF55604">
    <property type="entry name" value="Glucose permease domain IIB"/>
    <property type="match status" value="1"/>
</dbReference>
<keyword evidence="9 12" id="KW-1133">Transmembrane helix</keyword>
<dbReference type="EC" id="2.7.1.69" evidence="15"/>
<dbReference type="EMBL" id="CP010978">
    <property type="protein sequence ID" value="AJQ28760.1"/>
    <property type="molecule type" value="Genomic_DNA"/>
</dbReference>
<keyword evidence="10 12" id="KW-0472">Membrane</keyword>
<evidence type="ECO:0000256" key="5">
    <source>
        <dbReference type="ARBA" id="ARBA00022679"/>
    </source>
</evidence>
<keyword evidence="6" id="KW-0598">Phosphotransferase system</keyword>
<dbReference type="OrthoDB" id="92465at2"/>
<dbReference type="KEGG" id="pft:JBW_03419"/>
<evidence type="ECO:0000259" key="14">
    <source>
        <dbReference type="PROSITE" id="PS51103"/>
    </source>
</evidence>
<dbReference type="InterPro" id="IPR013013">
    <property type="entry name" value="PTS_EIIC_1"/>
</dbReference>
<evidence type="ECO:0000256" key="2">
    <source>
        <dbReference type="ARBA" id="ARBA00022448"/>
    </source>
</evidence>
<feature type="domain" description="PTS EIIC type-1" evidence="14">
    <location>
        <begin position="109"/>
        <end position="445"/>
    </location>
</feature>
<organism evidence="15 16">
    <name type="scientific">Pelosinus fermentans JBW45</name>
    <dbReference type="NCBI Taxonomy" id="1192197"/>
    <lineage>
        <taxon>Bacteria</taxon>
        <taxon>Bacillati</taxon>
        <taxon>Bacillota</taxon>
        <taxon>Negativicutes</taxon>
        <taxon>Selenomonadales</taxon>
        <taxon>Sporomusaceae</taxon>
        <taxon>Pelosinus</taxon>
    </lineage>
</organism>
<keyword evidence="4" id="KW-0762">Sugar transport</keyword>
<reference evidence="15 16" key="1">
    <citation type="journal article" date="2015" name="Genome Announc.">
        <title>Complete Genome Sequence of Pelosinus fermentans JBW45, a Member of a Remarkably Competitive Group of Negativicutes in the Firmicutes Phylum.</title>
        <authorList>
            <person name="De Leon K.B."/>
            <person name="Utturkar S.M."/>
            <person name="Camilleri L.B."/>
            <person name="Elias D.A."/>
            <person name="Arkin A.P."/>
            <person name="Fields M.W."/>
            <person name="Brown S.D."/>
            <person name="Wall J.D."/>
        </authorList>
    </citation>
    <scope>NUCLEOTIDE SEQUENCE [LARGE SCALE GENOMIC DNA]</scope>
    <source>
        <strain evidence="15 16">JBW45</strain>
    </source>
</reference>
<feature type="transmembrane region" description="Helical" evidence="12">
    <location>
        <begin position="276"/>
        <end position="297"/>
    </location>
</feature>
<evidence type="ECO:0000256" key="7">
    <source>
        <dbReference type="ARBA" id="ARBA00022692"/>
    </source>
</evidence>
<evidence type="ECO:0000256" key="4">
    <source>
        <dbReference type="ARBA" id="ARBA00022597"/>
    </source>
</evidence>
<evidence type="ECO:0000256" key="6">
    <source>
        <dbReference type="ARBA" id="ARBA00022683"/>
    </source>
</evidence>
<dbReference type="Gene3D" id="3.30.1360.60">
    <property type="entry name" value="Glucose permease domain IIB"/>
    <property type="match status" value="1"/>
</dbReference>
<dbReference type="GO" id="GO:0008982">
    <property type="term" value="F:protein-N(PI)-phosphohistidine-sugar phosphotransferase activity"/>
    <property type="evidence" value="ECO:0007669"/>
    <property type="project" value="InterPro"/>
</dbReference>
<keyword evidence="3" id="KW-1003">Cell membrane</keyword>
<dbReference type="InterPro" id="IPR018113">
    <property type="entry name" value="PTrfase_EIIB_Cys"/>
</dbReference>
<dbReference type="HOGENOM" id="CLU_012312_2_0_9"/>
<evidence type="ECO:0000313" key="15">
    <source>
        <dbReference type="EMBL" id="AJQ28760.1"/>
    </source>
</evidence>
<dbReference type="InterPro" id="IPR050558">
    <property type="entry name" value="PTS_Sugar-Specific_Components"/>
</dbReference>
<dbReference type="GO" id="GO:0009401">
    <property type="term" value="P:phosphoenolpyruvate-dependent sugar phosphotransferase system"/>
    <property type="evidence" value="ECO:0007669"/>
    <property type="project" value="UniProtKB-KW"/>
</dbReference>
<dbReference type="GO" id="GO:0005886">
    <property type="term" value="C:plasma membrane"/>
    <property type="evidence" value="ECO:0007669"/>
    <property type="project" value="UniProtKB-SubCell"/>
</dbReference>
<proteinExistence type="predicted"/>
<dbReference type="STRING" id="1192197.JBW_03419"/>
<dbReference type="GO" id="GO:0016301">
    <property type="term" value="F:kinase activity"/>
    <property type="evidence" value="ECO:0007669"/>
    <property type="project" value="UniProtKB-KW"/>
</dbReference>
<comment type="subcellular location">
    <subcellularLocation>
        <location evidence="1">Cell membrane</location>
        <topology evidence="1">Multi-pass membrane protein</topology>
    </subcellularLocation>
</comment>
<dbReference type="GO" id="GO:0090588">
    <property type="term" value="F:protein-phosphocysteine-N-acetylmuramate phosphotransferase system transporter activity"/>
    <property type="evidence" value="ECO:0007669"/>
    <property type="project" value="TreeGrafter"/>
</dbReference>
<feature type="active site" description="Phosphocysteine intermediate; for EIIB activity" evidence="11">
    <location>
        <position position="27"/>
    </location>
</feature>
<feature type="transmembrane region" description="Helical" evidence="12">
    <location>
        <begin position="232"/>
        <end position="255"/>
    </location>
</feature>
<evidence type="ECO:0000256" key="12">
    <source>
        <dbReference type="SAM" id="Phobius"/>
    </source>
</evidence>
<keyword evidence="5 15" id="KW-0808">Transferase</keyword>
<dbReference type="Pfam" id="PF00367">
    <property type="entry name" value="PTS_EIIB"/>
    <property type="match status" value="1"/>
</dbReference>
<feature type="transmembrane region" description="Helical" evidence="12">
    <location>
        <begin position="199"/>
        <end position="220"/>
    </location>
</feature>
<evidence type="ECO:0000256" key="3">
    <source>
        <dbReference type="ARBA" id="ARBA00022475"/>
    </source>
</evidence>
<dbReference type="Proteomes" id="UP000005361">
    <property type="component" value="Chromosome"/>
</dbReference>
<dbReference type="PANTHER" id="PTHR30175">
    <property type="entry name" value="PHOSPHOTRANSFERASE SYSTEM TRANSPORT PROTEIN"/>
    <property type="match status" value="1"/>
</dbReference>
<evidence type="ECO:0000256" key="9">
    <source>
        <dbReference type="ARBA" id="ARBA00022989"/>
    </source>
</evidence>
<reference evidence="16" key="2">
    <citation type="submission" date="2015-02" db="EMBL/GenBank/DDBJ databases">
        <title>Complete Genome Sequence of Pelosinus fermentans JBW45.</title>
        <authorList>
            <person name="De Leon K.B."/>
            <person name="Utturkar S.M."/>
            <person name="Camilleri L.B."/>
            <person name="Arkin A.P."/>
            <person name="Fields M.W."/>
            <person name="Brown S.D."/>
            <person name="Wall J.D."/>
        </authorList>
    </citation>
    <scope>NUCLEOTIDE SEQUENCE [LARGE SCALE GENOMIC DNA]</scope>
    <source>
        <strain evidence="16">JBW45</strain>
    </source>
</reference>
<dbReference type="RefSeq" id="WP_007959844.1">
    <property type="nucleotide sequence ID" value="NZ_CP010978.1"/>
</dbReference>
<feature type="domain" description="PTS EIIB type-1" evidence="13">
    <location>
        <begin position="5"/>
        <end position="88"/>
    </location>
</feature>
<keyword evidence="2" id="KW-0813">Transport</keyword>
<dbReference type="PROSITE" id="PS51098">
    <property type="entry name" value="PTS_EIIB_TYPE_1"/>
    <property type="match status" value="1"/>
</dbReference>
<feature type="transmembrane region" description="Helical" evidence="12">
    <location>
        <begin position="350"/>
        <end position="369"/>
    </location>
</feature>
<keyword evidence="8" id="KW-0418">Kinase</keyword>
<evidence type="ECO:0000256" key="8">
    <source>
        <dbReference type="ARBA" id="ARBA00022777"/>
    </source>
</evidence>
<evidence type="ECO:0000256" key="10">
    <source>
        <dbReference type="ARBA" id="ARBA00023136"/>
    </source>
</evidence>
<sequence length="445" mass="46709">MAKERDLAQQIISTVGGKENIASATHCMTRLRLTISSLEKVDITKLKQISGVLGTLEQAGQLQIILGPGVVNKVAAEFSDLTNLAMGEVTDLKAAYKDKNRTPFKLFLQKLSSIFVPLMPAIVGSGMVAGITNVAIRCGADPQGALIAILNVIGWGIFSYLGVFVGINTAKEFGGSPAMGGLAGVLIINPAIASIKISGMALVPGRGGLIGVLLVAWFMSVLEKRLRKFVPTAIDIIVTPTLTLLVTGFATYYILQPLGGYLSDGIIGFFKFMISSGGPIAGFILAGTFLPVVMTGLHQGLTPVHMELLNTLKENPLLPILAMAGGGQVGATVAVYFKTKNKKIKEVVKGALPVGFLGIGEPLIFGVTLPLGRPFITACIGAGFGGAFQALMHVKSIALGVSGLSLAFLIKPGGVMYYLIGILIAYVAGFVITWFVGFDDPKNEE</sequence>
<dbReference type="CDD" id="cd00212">
    <property type="entry name" value="PTS_IIB_glc"/>
    <property type="match status" value="1"/>
</dbReference>
<feature type="transmembrane region" description="Helical" evidence="12">
    <location>
        <begin position="148"/>
        <end position="167"/>
    </location>
</feature>
<dbReference type="AlphaFoldDB" id="I9NM98"/>
<feature type="transmembrane region" description="Helical" evidence="12">
    <location>
        <begin position="415"/>
        <end position="436"/>
    </location>
</feature>
<dbReference type="InterPro" id="IPR036878">
    <property type="entry name" value="Glu_permease_IIB"/>
</dbReference>
<protein>
    <submittedName>
        <fullName evidence="15">Protein-N(Pi)-phosphohistidine--sugar phosphotransferase</fullName>
        <ecNumber evidence="15">2.7.1.69</ecNumber>
    </submittedName>
</protein>
<dbReference type="PANTHER" id="PTHR30175:SF3">
    <property type="entry name" value="PTS SYSTEM N-ACETYLMURAMIC ACID-SPECIFIC EIIBC COMPONENT"/>
    <property type="match status" value="1"/>
</dbReference>
<feature type="transmembrane region" description="Helical" evidence="12">
    <location>
        <begin position="173"/>
        <end position="192"/>
    </location>
</feature>
<dbReference type="Pfam" id="PF02378">
    <property type="entry name" value="PTS_EIIC"/>
    <property type="match status" value="1"/>
</dbReference>
<name>I9NM98_9FIRM</name>
<keyword evidence="7 12" id="KW-0812">Transmembrane</keyword>
<dbReference type="InterPro" id="IPR001996">
    <property type="entry name" value="PTS_IIB_1"/>
</dbReference>
<evidence type="ECO:0000256" key="11">
    <source>
        <dbReference type="PROSITE-ProRule" id="PRU00421"/>
    </source>
</evidence>